<dbReference type="AlphaFoldDB" id="A0A847SHF6"/>
<dbReference type="Proteomes" id="UP000587991">
    <property type="component" value="Unassembled WGS sequence"/>
</dbReference>
<evidence type="ECO:0000313" key="1">
    <source>
        <dbReference type="EMBL" id="NLR76609.1"/>
    </source>
</evidence>
<sequence>MIMPARELFNTVLASIWRAGLVGVLLGAFCLLLAMSSSAATQTAERPVQFSAPTRAAESQRAPQVGRAVVARPVQFRCSVHLVFVSACLKSVRL</sequence>
<keyword evidence="2" id="KW-1185">Reference proteome</keyword>
<evidence type="ECO:0000313" key="2">
    <source>
        <dbReference type="Proteomes" id="UP000587991"/>
    </source>
</evidence>
<gene>
    <name evidence="1" type="ORF">HF682_15685</name>
</gene>
<protein>
    <submittedName>
        <fullName evidence="1">Uncharacterized protein</fullName>
    </submittedName>
</protein>
<accession>A0A847SHF6</accession>
<dbReference type="RefSeq" id="WP_168878277.1">
    <property type="nucleotide sequence ID" value="NZ_JABAIM010000004.1"/>
</dbReference>
<reference evidence="1 2" key="1">
    <citation type="submission" date="2020-04" db="EMBL/GenBank/DDBJ databases">
        <title>Draft genome of Leeia sp. IMCC25680.</title>
        <authorList>
            <person name="Song J."/>
            <person name="Cho J.-C."/>
        </authorList>
    </citation>
    <scope>NUCLEOTIDE SEQUENCE [LARGE SCALE GENOMIC DNA]</scope>
    <source>
        <strain evidence="1 2">IMCC25680</strain>
    </source>
</reference>
<organism evidence="1 2">
    <name type="scientific">Leeia aquatica</name>
    <dbReference type="NCBI Taxonomy" id="2725557"/>
    <lineage>
        <taxon>Bacteria</taxon>
        <taxon>Pseudomonadati</taxon>
        <taxon>Pseudomonadota</taxon>
        <taxon>Betaproteobacteria</taxon>
        <taxon>Neisseriales</taxon>
        <taxon>Leeiaceae</taxon>
        <taxon>Leeia</taxon>
    </lineage>
</organism>
<dbReference type="EMBL" id="JABAIM010000004">
    <property type="protein sequence ID" value="NLR76609.1"/>
    <property type="molecule type" value="Genomic_DNA"/>
</dbReference>
<proteinExistence type="predicted"/>
<name>A0A847SHF6_9NEIS</name>
<comment type="caution">
    <text evidence="1">The sequence shown here is derived from an EMBL/GenBank/DDBJ whole genome shotgun (WGS) entry which is preliminary data.</text>
</comment>